<comment type="catalytic activity">
    <reaction evidence="6">
        <text>Hydrolysis of alkylated DNA, releasing 3-methyladenine.</text>
        <dbReference type="EC" id="3.2.2.20"/>
    </reaction>
</comment>
<organism evidence="10 11">
    <name type="scientific">Marinomonas hwangdonensis</name>
    <dbReference type="NCBI Taxonomy" id="1053647"/>
    <lineage>
        <taxon>Bacteria</taxon>
        <taxon>Pseudomonadati</taxon>
        <taxon>Pseudomonadota</taxon>
        <taxon>Gammaproteobacteria</taxon>
        <taxon>Oceanospirillales</taxon>
        <taxon>Oceanospirillaceae</taxon>
        <taxon>Marinomonas</taxon>
    </lineage>
</organism>
<gene>
    <name evidence="10" type="ORF">EBI00_05445</name>
</gene>
<dbReference type="GO" id="GO:0046872">
    <property type="term" value="F:metal ion binding"/>
    <property type="evidence" value="ECO:0007669"/>
    <property type="project" value="UniProtKB-KW"/>
</dbReference>
<name>A0A3M8QBQ3_9GAMM</name>
<dbReference type="NCBIfam" id="TIGR00624">
    <property type="entry name" value="tag"/>
    <property type="match status" value="1"/>
</dbReference>
<keyword evidence="3" id="KW-0378">Hydrolase</keyword>
<evidence type="ECO:0000256" key="8">
    <source>
        <dbReference type="ARBA" id="ARBA00066766"/>
    </source>
</evidence>
<feature type="binding site" evidence="9">
    <location>
        <position position="19"/>
    </location>
    <ligand>
        <name>Zn(2+)</name>
        <dbReference type="ChEBI" id="CHEBI:29105"/>
    </ligand>
</feature>
<dbReference type="OrthoDB" id="9807664at2"/>
<accession>A0A3M8QBQ3</accession>
<dbReference type="Gene3D" id="1.10.340.30">
    <property type="entry name" value="Hypothetical protein, domain 2"/>
    <property type="match status" value="1"/>
</dbReference>
<keyword evidence="4 9" id="KW-0862">Zinc</keyword>
<reference evidence="10 11" key="1">
    <citation type="journal article" date="2012" name="Int. J. Syst. Evol. Microbiol.">
        <title>Marinomonas hwangdonensis sp. nov., isolated from seawater.</title>
        <authorList>
            <person name="Jung Y.T."/>
            <person name="Oh T.K."/>
            <person name="Yoon J.H."/>
        </authorList>
    </citation>
    <scope>NUCLEOTIDE SEQUENCE [LARGE SCALE GENOMIC DNA]</scope>
    <source>
        <strain evidence="10 11">HDW-15</strain>
    </source>
</reference>
<comment type="function">
    <text evidence="7">Hydrolysis of the deoxyribose N-glycosidic bond to excise 3-methyladenine from the damaged DNA polymer formed by alkylation lesions.</text>
</comment>
<dbReference type="Proteomes" id="UP000280507">
    <property type="component" value="Unassembled WGS sequence"/>
</dbReference>
<dbReference type="InterPro" id="IPR052891">
    <property type="entry name" value="DNA-3mA_glycosylase"/>
</dbReference>
<dbReference type="AlphaFoldDB" id="A0A3M8QBQ3"/>
<feature type="binding site" evidence="9">
    <location>
        <position position="6"/>
    </location>
    <ligand>
        <name>Zn(2+)</name>
        <dbReference type="ChEBI" id="CHEBI:29105"/>
    </ligand>
</feature>
<dbReference type="PANTHER" id="PTHR30037">
    <property type="entry name" value="DNA-3-METHYLADENINE GLYCOSYLASE 1"/>
    <property type="match status" value="1"/>
</dbReference>
<dbReference type="RefSeq" id="WP_123094954.1">
    <property type="nucleotide sequence ID" value="NZ_RIZG01000002.1"/>
</dbReference>
<evidence type="ECO:0000256" key="9">
    <source>
        <dbReference type="PIRSR" id="PIRSR604597-1"/>
    </source>
</evidence>
<keyword evidence="2" id="KW-0227">DNA damage</keyword>
<dbReference type="PANTHER" id="PTHR30037:SF4">
    <property type="entry name" value="DNA-3-METHYLADENINE GLYCOSYLASE I"/>
    <property type="match status" value="1"/>
</dbReference>
<dbReference type="SUPFAM" id="SSF48150">
    <property type="entry name" value="DNA-glycosylase"/>
    <property type="match status" value="1"/>
</dbReference>
<evidence type="ECO:0000256" key="2">
    <source>
        <dbReference type="ARBA" id="ARBA00022763"/>
    </source>
</evidence>
<feature type="binding site" evidence="9">
    <location>
        <position position="177"/>
    </location>
    <ligand>
        <name>Zn(2+)</name>
        <dbReference type="ChEBI" id="CHEBI:29105"/>
    </ligand>
</feature>
<evidence type="ECO:0000256" key="3">
    <source>
        <dbReference type="ARBA" id="ARBA00022801"/>
    </source>
</evidence>
<dbReference type="EC" id="3.2.2.20" evidence="8"/>
<evidence type="ECO:0000256" key="1">
    <source>
        <dbReference type="ARBA" id="ARBA00022723"/>
    </source>
</evidence>
<keyword evidence="1 9" id="KW-0479">Metal-binding</keyword>
<sequence length="197" mass="22527">MEPIRCNWCLGSPEYIDYHDTEWGIPVYDDVSLFECIVLESAQAGLSWITILRKREGYRALFHHFDPEKVANMTGADVERLLLDQRIVRHRAKIEATISNAKAFLNIADEFGSFSQYYWGFSDHKVMDNRFDSLAEVPAVTELSKRLAKDLKKRGFKFLGPTTCYAFMQATGMVNDHIADCVTRTSSSMPTPSRQET</sequence>
<dbReference type="Pfam" id="PF03352">
    <property type="entry name" value="Adenine_glyco"/>
    <property type="match status" value="1"/>
</dbReference>
<comment type="caution">
    <text evidence="10">The sequence shown here is derived from an EMBL/GenBank/DDBJ whole genome shotgun (WGS) entry which is preliminary data.</text>
</comment>
<dbReference type="InterPro" id="IPR011257">
    <property type="entry name" value="DNA_glycosylase"/>
</dbReference>
<dbReference type="GO" id="GO:0006284">
    <property type="term" value="P:base-excision repair"/>
    <property type="evidence" value="ECO:0007669"/>
    <property type="project" value="InterPro"/>
</dbReference>
<evidence type="ECO:0000313" key="11">
    <source>
        <dbReference type="Proteomes" id="UP000280507"/>
    </source>
</evidence>
<protein>
    <recommendedName>
        <fullName evidence="8">DNA-3-methyladenine glycosylase I</fullName>
        <ecNumber evidence="8">3.2.2.20</ecNumber>
    </recommendedName>
</protein>
<feature type="binding site" evidence="9">
    <location>
        <position position="181"/>
    </location>
    <ligand>
        <name>Zn(2+)</name>
        <dbReference type="ChEBI" id="CHEBI:29105"/>
    </ligand>
</feature>
<keyword evidence="11" id="KW-1185">Reference proteome</keyword>
<dbReference type="InterPro" id="IPR005019">
    <property type="entry name" value="Adenine_glyco"/>
</dbReference>
<dbReference type="EMBL" id="RIZG01000002">
    <property type="protein sequence ID" value="RNF52410.1"/>
    <property type="molecule type" value="Genomic_DNA"/>
</dbReference>
<dbReference type="InterPro" id="IPR004597">
    <property type="entry name" value="Tag"/>
</dbReference>
<evidence type="ECO:0000256" key="4">
    <source>
        <dbReference type="ARBA" id="ARBA00022833"/>
    </source>
</evidence>
<dbReference type="FunFam" id="1.10.340.30:FF:000009">
    <property type="entry name" value="DNA-3-methyladenine glycosylase I"/>
    <property type="match status" value="1"/>
</dbReference>
<evidence type="ECO:0000256" key="6">
    <source>
        <dbReference type="ARBA" id="ARBA00052558"/>
    </source>
</evidence>
<keyword evidence="5" id="KW-0234">DNA repair</keyword>
<evidence type="ECO:0000256" key="7">
    <source>
        <dbReference type="ARBA" id="ARBA00057608"/>
    </source>
</evidence>
<proteinExistence type="predicted"/>
<evidence type="ECO:0000256" key="5">
    <source>
        <dbReference type="ARBA" id="ARBA00023204"/>
    </source>
</evidence>
<evidence type="ECO:0000313" key="10">
    <source>
        <dbReference type="EMBL" id="RNF52410.1"/>
    </source>
</evidence>
<dbReference type="GO" id="GO:0008725">
    <property type="term" value="F:DNA-3-methyladenine glycosylase activity"/>
    <property type="evidence" value="ECO:0007669"/>
    <property type="project" value="UniProtKB-EC"/>
</dbReference>